<dbReference type="RefSeq" id="XP_062720179.1">
    <property type="nucleotide sequence ID" value="XM_062865068.1"/>
</dbReference>
<evidence type="ECO:0000256" key="1">
    <source>
        <dbReference type="SAM" id="MobiDB-lite"/>
    </source>
</evidence>
<feature type="compositionally biased region" description="Basic and acidic residues" evidence="1">
    <location>
        <begin position="201"/>
        <end position="211"/>
    </location>
</feature>
<reference evidence="2" key="1">
    <citation type="journal article" date="2023" name="Mol. Phylogenet. Evol.">
        <title>Genome-scale phylogeny and comparative genomics of the fungal order Sordariales.</title>
        <authorList>
            <person name="Hensen N."/>
            <person name="Bonometti L."/>
            <person name="Westerberg I."/>
            <person name="Brannstrom I.O."/>
            <person name="Guillou S."/>
            <person name="Cros-Aarteil S."/>
            <person name="Calhoun S."/>
            <person name="Haridas S."/>
            <person name="Kuo A."/>
            <person name="Mondo S."/>
            <person name="Pangilinan J."/>
            <person name="Riley R."/>
            <person name="LaButti K."/>
            <person name="Andreopoulos B."/>
            <person name="Lipzen A."/>
            <person name="Chen C."/>
            <person name="Yan M."/>
            <person name="Daum C."/>
            <person name="Ng V."/>
            <person name="Clum A."/>
            <person name="Steindorff A."/>
            <person name="Ohm R.A."/>
            <person name="Martin F."/>
            <person name="Silar P."/>
            <person name="Natvig D.O."/>
            <person name="Lalanne C."/>
            <person name="Gautier V."/>
            <person name="Ament-Velasquez S.L."/>
            <person name="Kruys A."/>
            <person name="Hutchinson M.I."/>
            <person name="Powell A.J."/>
            <person name="Barry K."/>
            <person name="Miller A.N."/>
            <person name="Grigoriev I.V."/>
            <person name="Debuchy R."/>
            <person name="Gladieux P."/>
            <person name="Hiltunen Thoren M."/>
            <person name="Johannesson H."/>
        </authorList>
    </citation>
    <scope>NUCLEOTIDE SEQUENCE</scope>
    <source>
        <strain evidence="2">CBS 333.67</strain>
    </source>
</reference>
<feature type="compositionally biased region" description="Basic and acidic residues" evidence="1">
    <location>
        <begin position="732"/>
        <end position="763"/>
    </location>
</feature>
<gene>
    <name evidence="2" type="ORF">B0T15DRAFT_400579</name>
</gene>
<feature type="compositionally biased region" description="Basic and acidic residues" evidence="1">
    <location>
        <begin position="157"/>
        <end position="171"/>
    </location>
</feature>
<sequence length="771" mass="84816">MDGAAKDAERIAKQYLPERPHHLSLFFDRRFPRPDGWSFLGPNHPLQPSDPLQYTTYLSTVQRGILITRAAFEICDEPPLMPTKVVAKGEVRKKLSLTDYHKRKKSESPVENGVSAKPDAKANGTVPNKPPPPKGSTETGDGRAVGKPHAPVQANTRPDRPRPDTNGDSRTKSPQTNPQPQTDSRKRPAEADGHPSPQKRAKGEGDAKNADQFRLPPKPGTPRGREGVTEKLLMGGRADTLHHPANGLAPPSSKRDRDNTASPKSTIQVNGSRPRSDSGTSTLRKWETVTKSALPELLSPLHPSLFAGPPGKEGKLKKPLEKAPRPEKEKVGASPPPRTTKKQLKIPRLLSPTLPTVVEEVLSQKAWSQSQPKGQGPDSSSGARKTIVAAPTVRVVAQDEDEEEEPAKAKLVLTFKLKKANAKRAEQLLSLPSKSAKDAQKKERSTSTEVTPPPPPATKRPRLADDVPQETSASKRTKTAAVDVVAGRPPAAAMSRVASNQSQGATPAAAAGLTPGAADNRPPTRSEPLDPKTLAQVEACKERHAEYSRLGSKLKHTRDGLCRERGPAGMTPADERLATALHFEMVLAYMVAFHSLNQARMLERKVCEIAAWETLLPHLAELRNRVQGNRALKALSAQMHVLCLEQITNAFATLDPAAAASCFLRWAKHNRNRAAMWQEANALWERVEEQRMKTAVGPWTSIEEAVAAALGIMRHWTHREGLVSWQPLVNPRAEKEGDRDRENDRDRDRERDRRRDRERERPRPSLNGTRH</sequence>
<comment type="caution">
    <text evidence="2">The sequence shown here is derived from an EMBL/GenBank/DDBJ whole genome shotgun (WGS) entry which is preliminary data.</text>
</comment>
<evidence type="ECO:0000313" key="2">
    <source>
        <dbReference type="EMBL" id="KAK3304399.1"/>
    </source>
</evidence>
<dbReference type="EMBL" id="JAUDZG010000005">
    <property type="protein sequence ID" value="KAK3304399.1"/>
    <property type="molecule type" value="Genomic_DNA"/>
</dbReference>
<proteinExistence type="predicted"/>
<name>A0AAJ0M0F3_9PEZI</name>
<feature type="compositionally biased region" description="Polar residues" evidence="1">
    <location>
        <begin position="260"/>
        <end position="283"/>
    </location>
</feature>
<feature type="compositionally biased region" description="Polar residues" evidence="1">
    <location>
        <begin position="365"/>
        <end position="383"/>
    </location>
</feature>
<organism evidence="2 3">
    <name type="scientific">Chaetomium strumarium</name>
    <dbReference type="NCBI Taxonomy" id="1170767"/>
    <lineage>
        <taxon>Eukaryota</taxon>
        <taxon>Fungi</taxon>
        <taxon>Dikarya</taxon>
        <taxon>Ascomycota</taxon>
        <taxon>Pezizomycotina</taxon>
        <taxon>Sordariomycetes</taxon>
        <taxon>Sordariomycetidae</taxon>
        <taxon>Sordariales</taxon>
        <taxon>Chaetomiaceae</taxon>
        <taxon>Chaetomium</taxon>
    </lineage>
</organism>
<feature type="compositionally biased region" description="Basic and acidic residues" evidence="1">
    <location>
        <begin position="435"/>
        <end position="446"/>
    </location>
</feature>
<feature type="region of interest" description="Disordered" evidence="1">
    <location>
        <begin position="364"/>
        <end position="390"/>
    </location>
</feature>
<feature type="compositionally biased region" description="Polar residues" evidence="1">
    <location>
        <begin position="172"/>
        <end position="182"/>
    </location>
</feature>
<keyword evidence="3" id="KW-1185">Reference proteome</keyword>
<protein>
    <submittedName>
        <fullName evidence="2">Uncharacterized protein</fullName>
    </submittedName>
</protein>
<feature type="compositionally biased region" description="Low complexity" evidence="1">
    <location>
        <begin position="292"/>
        <end position="310"/>
    </location>
</feature>
<dbReference type="Proteomes" id="UP001273166">
    <property type="component" value="Unassembled WGS sequence"/>
</dbReference>
<feature type="compositionally biased region" description="Basic and acidic residues" evidence="1">
    <location>
        <begin position="312"/>
        <end position="331"/>
    </location>
</feature>
<dbReference type="AlphaFoldDB" id="A0AAJ0M0F3"/>
<evidence type="ECO:0000313" key="3">
    <source>
        <dbReference type="Proteomes" id="UP001273166"/>
    </source>
</evidence>
<feature type="region of interest" description="Disordered" evidence="1">
    <location>
        <begin position="728"/>
        <end position="771"/>
    </location>
</feature>
<reference evidence="2" key="2">
    <citation type="submission" date="2023-06" db="EMBL/GenBank/DDBJ databases">
        <authorList>
            <consortium name="Lawrence Berkeley National Laboratory"/>
            <person name="Mondo S.J."/>
            <person name="Hensen N."/>
            <person name="Bonometti L."/>
            <person name="Westerberg I."/>
            <person name="Brannstrom I.O."/>
            <person name="Guillou S."/>
            <person name="Cros-Aarteil S."/>
            <person name="Calhoun S."/>
            <person name="Haridas S."/>
            <person name="Kuo A."/>
            <person name="Pangilinan J."/>
            <person name="Riley R."/>
            <person name="Labutti K."/>
            <person name="Andreopoulos B."/>
            <person name="Lipzen A."/>
            <person name="Chen C."/>
            <person name="Yanf M."/>
            <person name="Daum C."/>
            <person name="Ng V."/>
            <person name="Clum A."/>
            <person name="Steindorff A."/>
            <person name="Ohm R."/>
            <person name="Martin F."/>
            <person name="Silar P."/>
            <person name="Natvig D."/>
            <person name="Lalanne C."/>
            <person name="Gautier V."/>
            <person name="Ament-Velasquez S.L."/>
            <person name="Kruys A."/>
            <person name="Hutchinson M.I."/>
            <person name="Powell A.J."/>
            <person name="Barry K."/>
            <person name="Miller A.N."/>
            <person name="Grigoriev I.V."/>
            <person name="Debuchy R."/>
            <person name="Gladieux P."/>
            <person name="Thoren M.H."/>
            <person name="Johannesson H."/>
        </authorList>
    </citation>
    <scope>NUCLEOTIDE SEQUENCE</scope>
    <source>
        <strain evidence="2">CBS 333.67</strain>
    </source>
</reference>
<feature type="region of interest" description="Disordered" evidence="1">
    <location>
        <begin position="425"/>
        <end position="530"/>
    </location>
</feature>
<feature type="compositionally biased region" description="Basic and acidic residues" evidence="1">
    <location>
        <begin position="183"/>
        <end position="193"/>
    </location>
</feature>
<dbReference type="GeneID" id="87883897"/>
<accession>A0AAJ0M0F3</accession>
<feature type="region of interest" description="Disordered" evidence="1">
    <location>
        <begin position="97"/>
        <end position="351"/>
    </location>
</feature>
<feature type="compositionally biased region" description="Low complexity" evidence="1">
    <location>
        <begin position="504"/>
        <end position="518"/>
    </location>
</feature>